<keyword evidence="9" id="KW-1185">Reference proteome</keyword>
<comment type="subcellular location">
    <subcellularLocation>
        <location evidence="1">Membrane</location>
        <topology evidence="1">Multi-pass membrane protein</topology>
    </subcellularLocation>
</comment>
<feature type="transmembrane region" description="Helical" evidence="5">
    <location>
        <begin position="328"/>
        <end position="349"/>
    </location>
</feature>
<evidence type="ECO:0000259" key="6">
    <source>
        <dbReference type="PROSITE" id="PS50206"/>
    </source>
</evidence>
<feature type="transmembrane region" description="Helical" evidence="5">
    <location>
        <begin position="261"/>
        <end position="284"/>
    </location>
</feature>
<reference evidence="9" key="1">
    <citation type="submission" date="2017-08" db="EMBL/GenBank/DDBJ databases">
        <authorList>
            <person name="Grouzdev D.S."/>
            <person name="Gaisin V.A."/>
            <person name="Rysina M.S."/>
            <person name="Gorlenko V.M."/>
        </authorList>
    </citation>
    <scope>NUCLEOTIDE SEQUENCE [LARGE SCALE GENOMIC DNA]</scope>
    <source>
        <strain evidence="9">Kir15-3F</strain>
    </source>
</reference>
<evidence type="ECO:0000256" key="3">
    <source>
        <dbReference type="ARBA" id="ARBA00022989"/>
    </source>
</evidence>
<evidence type="ECO:0000259" key="7">
    <source>
        <dbReference type="PROSITE" id="PS50801"/>
    </source>
</evidence>
<dbReference type="SUPFAM" id="SSF52091">
    <property type="entry name" value="SpoIIaa-like"/>
    <property type="match status" value="1"/>
</dbReference>
<dbReference type="GO" id="GO:0004792">
    <property type="term" value="F:thiosulfate-cyanide sulfurtransferase activity"/>
    <property type="evidence" value="ECO:0007669"/>
    <property type="project" value="InterPro"/>
</dbReference>
<dbReference type="PANTHER" id="PTHR11814">
    <property type="entry name" value="SULFATE TRANSPORTER"/>
    <property type="match status" value="1"/>
</dbReference>
<dbReference type="AlphaFoldDB" id="A0A2A6REA1"/>
<feature type="transmembrane region" description="Helical" evidence="5">
    <location>
        <begin position="355"/>
        <end position="374"/>
    </location>
</feature>
<dbReference type="InterPro" id="IPR036873">
    <property type="entry name" value="Rhodanese-like_dom_sf"/>
</dbReference>
<feature type="transmembrane region" description="Helical" evidence="5">
    <location>
        <begin position="210"/>
        <end position="227"/>
    </location>
</feature>
<feature type="transmembrane region" description="Helical" evidence="5">
    <location>
        <begin position="87"/>
        <end position="120"/>
    </location>
</feature>
<evidence type="ECO:0000256" key="5">
    <source>
        <dbReference type="SAM" id="Phobius"/>
    </source>
</evidence>
<keyword evidence="3 5" id="KW-1133">Transmembrane helix</keyword>
<dbReference type="Gene3D" id="3.30.750.24">
    <property type="entry name" value="STAS domain"/>
    <property type="match status" value="1"/>
</dbReference>
<dbReference type="Gene3D" id="3.40.250.10">
    <property type="entry name" value="Rhodanese-like domain"/>
    <property type="match status" value="1"/>
</dbReference>
<dbReference type="PROSITE" id="PS00380">
    <property type="entry name" value="RHODANESE_1"/>
    <property type="match status" value="1"/>
</dbReference>
<feature type="transmembrane region" description="Helical" evidence="5">
    <location>
        <begin position="132"/>
        <end position="153"/>
    </location>
</feature>
<dbReference type="InterPro" id="IPR001902">
    <property type="entry name" value="SLC26A/SulP_fam"/>
</dbReference>
<dbReference type="Pfam" id="PF00581">
    <property type="entry name" value="Rhodanese"/>
    <property type="match status" value="1"/>
</dbReference>
<feature type="domain" description="Rhodanese" evidence="6">
    <location>
        <begin position="622"/>
        <end position="705"/>
    </location>
</feature>
<dbReference type="InterPro" id="IPR036513">
    <property type="entry name" value="STAS_dom_sf"/>
</dbReference>
<dbReference type="InterPro" id="IPR001307">
    <property type="entry name" value="Thiosulphate_STrfase_CS"/>
</dbReference>
<keyword evidence="2 5" id="KW-0812">Transmembrane</keyword>
<dbReference type="InterPro" id="IPR011547">
    <property type="entry name" value="SLC26A/SulP_dom"/>
</dbReference>
<dbReference type="PROSITE" id="PS50206">
    <property type="entry name" value="RHODANESE_3"/>
    <property type="match status" value="1"/>
</dbReference>
<dbReference type="PROSITE" id="PS50801">
    <property type="entry name" value="STAS"/>
    <property type="match status" value="1"/>
</dbReference>
<dbReference type="GO" id="GO:0016020">
    <property type="term" value="C:membrane"/>
    <property type="evidence" value="ECO:0007669"/>
    <property type="project" value="UniProtKB-SubCell"/>
</dbReference>
<feature type="domain" description="STAS" evidence="7">
    <location>
        <begin position="451"/>
        <end position="568"/>
    </location>
</feature>
<dbReference type="CDD" id="cd07042">
    <property type="entry name" value="STAS_SulP_like_sulfate_transporter"/>
    <property type="match status" value="1"/>
</dbReference>
<dbReference type="EMBL" id="NQWI01000164">
    <property type="protein sequence ID" value="PDW00837.1"/>
    <property type="molecule type" value="Genomic_DNA"/>
</dbReference>
<name>A0A2A6REA1_9CHLR</name>
<keyword evidence="4 5" id="KW-0472">Membrane</keyword>
<evidence type="ECO:0000256" key="4">
    <source>
        <dbReference type="ARBA" id="ARBA00023136"/>
    </source>
</evidence>
<accession>A0A2A6REA1</accession>
<dbReference type="InterPro" id="IPR001763">
    <property type="entry name" value="Rhodanese-like_dom"/>
</dbReference>
<feature type="transmembrane region" description="Helical" evidence="5">
    <location>
        <begin position="58"/>
        <end position="75"/>
    </location>
</feature>
<comment type="caution">
    <text evidence="8">The sequence shown here is derived from an EMBL/GenBank/DDBJ whole genome shotgun (WGS) entry which is preliminary data.</text>
</comment>
<evidence type="ECO:0000256" key="2">
    <source>
        <dbReference type="ARBA" id="ARBA00022692"/>
    </source>
</evidence>
<dbReference type="Proteomes" id="UP000220527">
    <property type="component" value="Unassembled WGS sequence"/>
</dbReference>
<dbReference type="CDD" id="cd00158">
    <property type="entry name" value="RHOD"/>
    <property type="match status" value="1"/>
</dbReference>
<dbReference type="SMART" id="SM00450">
    <property type="entry name" value="RHOD"/>
    <property type="match status" value="1"/>
</dbReference>
<dbReference type="Pfam" id="PF00916">
    <property type="entry name" value="Sulfate_transp"/>
    <property type="match status" value="1"/>
</dbReference>
<dbReference type="OrthoDB" id="9771198at2"/>
<feature type="transmembrane region" description="Helical" evidence="5">
    <location>
        <begin position="394"/>
        <end position="422"/>
    </location>
</feature>
<dbReference type="InterPro" id="IPR002645">
    <property type="entry name" value="STAS_dom"/>
</dbReference>
<sequence>MVGYVRTVPGLLLQPLRLVGSYPLTAWRADLLAGLTVGLVLLPQALAFSLLAGLPVVMGLYSAFVAALVGALWGSSSHLHSGPTNTAAILTLSVLAPLFAVGSAEFIAAAGLLAVLSGLIRLAMGLARLGLLVNFVSDAVAVGFTAGAGLLIISNQLGPILRMPIMPSEGVLATLMIALRQLGNVHMPSLALGCGTILVIALWPRLTRRIPSVLAGVALLSLVAWLFNLEAYGVQSLGALPAGLPPLAALPLLDLGLIGQLINGALAIALIGLVEAVAIARAVAGHSRQRLDSNQEFIGQGMANVAAGCFSGYPCSGSFNRSALSYQAGAQTAMANAFSGVFILVAAFALNPLIAHIPLAVLAGALAITAWSMIDRQRMLQIWRGAPGEALIMLLTFGATLLLPLQFAILIGVLMSLGYYLLRTSMPRVVAALPDQEFKHWEPHNGRPQCPQLAVVDVLGDIYFGAVNHVEETIDQILDETPGQRFLLLRMHSVQHCDISGIRMLENIRAVLRERGGDLYMTRVRDPVLYRMRLAGFYDHLGPENILDEDLAIHHLFHHTLDPAVCIYECERRAFRECYTLPKRTLPGGAPPITLLPLGVEPVPNISPTALWEAMHSSLPPLIVDVREPREFRQSHIPGAVPVPLDQVLTSPQRLPQSGRIVLVCRSGRRSARAAEALIAQGYRDLRILEGGLLAWEQANLLTAM</sequence>
<evidence type="ECO:0000313" key="9">
    <source>
        <dbReference type="Proteomes" id="UP000220527"/>
    </source>
</evidence>
<organism evidence="8 9">
    <name type="scientific">Candidatus Viridilinea mediisalina</name>
    <dbReference type="NCBI Taxonomy" id="2024553"/>
    <lineage>
        <taxon>Bacteria</taxon>
        <taxon>Bacillati</taxon>
        <taxon>Chloroflexota</taxon>
        <taxon>Chloroflexia</taxon>
        <taxon>Chloroflexales</taxon>
        <taxon>Chloroflexineae</taxon>
        <taxon>Oscillochloridaceae</taxon>
        <taxon>Candidatus Viridilinea</taxon>
    </lineage>
</organism>
<evidence type="ECO:0000313" key="8">
    <source>
        <dbReference type="EMBL" id="PDW00837.1"/>
    </source>
</evidence>
<dbReference type="Pfam" id="PF01740">
    <property type="entry name" value="STAS"/>
    <property type="match status" value="1"/>
</dbReference>
<gene>
    <name evidence="8" type="ORF">CJ255_20095</name>
</gene>
<proteinExistence type="predicted"/>
<protein>
    <submittedName>
        <fullName evidence="8">Sulfate transporter</fullName>
    </submittedName>
</protein>
<evidence type="ECO:0000256" key="1">
    <source>
        <dbReference type="ARBA" id="ARBA00004141"/>
    </source>
</evidence>
<dbReference type="SUPFAM" id="SSF52821">
    <property type="entry name" value="Rhodanese/Cell cycle control phosphatase"/>
    <property type="match status" value="1"/>
</dbReference>
<dbReference type="GO" id="GO:0055085">
    <property type="term" value="P:transmembrane transport"/>
    <property type="evidence" value="ECO:0007669"/>
    <property type="project" value="InterPro"/>
</dbReference>
<feature type="transmembrane region" description="Helical" evidence="5">
    <location>
        <begin position="185"/>
        <end position="203"/>
    </location>
</feature>
<feature type="transmembrane region" description="Helical" evidence="5">
    <location>
        <begin position="31"/>
        <end position="52"/>
    </location>
</feature>